<evidence type="ECO:0000256" key="1">
    <source>
        <dbReference type="SAM" id="MobiDB-lite"/>
    </source>
</evidence>
<protein>
    <submittedName>
        <fullName evidence="2">Uncharacterized protein</fullName>
    </submittedName>
</protein>
<dbReference type="Proteomes" id="UP000611554">
    <property type="component" value="Unassembled WGS sequence"/>
</dbReference>
<dbReference type="EMBL" id="BMQJ01000003">
    <property type="protein sequence ID" value="GGP87813.1"/>
    <property type="molecule type" value="Genomic_DNA"/>
</dbReference>
<accession>A0ABQ2QPJ2</accession>
<feature type="region of interest" description="Disordered" evidence="1">
    <location>
        <begin position="110"/>
        <end position="132"/>
    </location>
</feature>
<sequence length="206" mass="23529">MNSHFTVVELRERGWSPAMIRALLDPPDQLAPNPVFRSAAPMRLYEAKRVLLAEETEAFTALRARAERRSRTALLAAERRRGETLAGLAAVPVTVPVVAWNALARKAVDHRNHRDTERARHRPDHVPDPARVTDVDESTLRRWVVNYLRHELTVYDGTLGELFGKVGRAEATRLLRRRIYEAIARTYPQLADECGRQLRLRERDAG</sequence>
<keyword evidence="3" id="KW-1185">Reference proteome</keyword>
<proteinExistence type="predicted"/>
<reference evidence="3" key="1">
    <citation type="journal article" date="2019" name="Int. J. Syst. Evol. Microbiol.">
        <title>The Global Catalogue of Microorganisms (GCM) 10K type strain sequencing project: providing services to taxonomists for standard genome sequencing and annotation.</title>
        <authorList>
            <consortium name="The Broad Institute Genomics Platform"/>
            <consortium name="The Broad Institute Genome Sequencing Center for Infectious Disease"/>
            <person name="Wu L."/>
            <person name="Ma J."/>
        </authorList>
    </citation>
    <scope>NUCLEOTIDE SEQUENCE [LARGE SCALE GENOMIC DNA]</scope>
    <source>
        <strain evidence="3">JCM 3115</strain>
    </source>
</reference>
<dbReference type="RefSeq" id="WP_229811064.1">
    <property type="nucleotide sequence ID" value="NZ_BMQJ01000003.1"/>
</dbReference>
<gene>
    <name evidence="2" type="ORF">GCM10010140_16540</name>
</gene>
<evidence type="ECO:0000313" key="2">
    <source>
        <dbReference type="EMBL" id="GGP87813.1"/>
    </source>
</evidence>
<evidence type="ECO:0000313" key="3">
    <source>
        <dbReference type="Proteomes" id="UP000611554"/>
    </source>
</evidence>
<organism evidence="2 3">
    <name type="scientific">Streptosporangium pseudovulgare</name>
    <dbReference type="NCBI Taxonomy" id="35765"/>
    <lineage>
        <taxon>Bacteria</taxon>
        <taxon>Bacillati</taxon>
        <taxon>Actinomycetota</taxon>
        <taxon>Actinomycetes</taxon>
        <taxon>Streptosporangiales</taxon>
        <taxon>Streptosporangiaceae</taxon>
        <taxon>Streptosporangium</taxon>
    </lineage>
</organism>
<name>A0ABQ2QPJ2_9ACTN</name>
<comment type="caution">
    <text evidence="2">The sequence shown here is derived from an EMBL/GenBank/DDBJ whole genome shotgun (WGS) entry which is preliminary data.</text>
</comment>